<dbReference type="PANTHER" id="PTHR47786">
    <property type="entry name" value="ALPHA-1,4-GLUCAN:MALTOSE-1-PHOSPHATE MALTOSYLTRANSFERASE"/>
    <property type="match status" value="1"/>
</dbReference>
<dbReference type="SMART" id="SM00642">
    <property type="entry name" value="Aamy"/>
    <property type="match status" value="1"/>
</dbReference>
<dbReference type="RefSeq" id="WP_188407087.1">
    <property type="nucleotide sequence ID" value="NZ_BMGL01000015.1"/>
</dbReference>
<dbReference type="EMBL" id="BMGL01000015">
    <property type="protein sequence ID" value="GGE21919.1"/>
    <property type="molecule type" value="Genomic_DNA"/>
</dbReference>
<keyword evidence="3" id="KW-1185">Reference proteome</keyword>
<evidence type="ECO:0000313" key="2">
    <source>
        <dbReference type="EMBL" id="GGE21919.1"/>
    </source>
</evidence>
<dbReference type="GO" id="GO:0005975">
    <property type="term" value="P:carbohydrate metabolic process"/>
    <property type="evidence" value="ECO:0007669"/>
    <property type="project" value="InterPro"/>
</dbReference>
<dbReference type="PANTHER" id="PTHR47786:SF2">
    <property type="entry name" value="GLYCOSYL HYDROLASE FAMILY 13 CATALYTIC DOMAIN-CONTAINING PROTEIN"/>
    <property type="match status" value="1"/>
</dbReference>
<gene>
    <name evidence="2" type="ORF">GCM10010831_23750</name>
</gene>
<evidence type="ECO:0000259" key="1">
    <source>
        <dbReference type="SMART" id="SM00642"/>
    </source>
</evidence>
<evidence type="ECO:0000313" key="3">
    <source>
        <dbReference type="Proteomes" id="UP000599688"/>
    </source>
</evidence>
<dbReference type="Proteomes" id="UP000599688">
    <property type="component" value="Unassembled WGS sequence"/>
</dbReference>
<name>A0A917A298_9FLAO</name>
<sequence>MRKLVSSAICMMLLASCANEKKEEARKPLKNQDQPKELIVTNEALESALIYEANIRQYSPEGTFEAFTKDIPQLKELGVKVIWLMPIYPISMTNRKATPELSVEDIEDEEEKKKYLGSYYAISDYTAVNPEFGSMQDLEKLVETAHENDMYVILDWVANHTGWDHHWIDEHPEYYVKNAAGEITDPMNKETGETWGWTDTAHLEYDNPDLHEAMKNEMKFWVEEKNIDGFRCDVAGEVPTVFWENTVKELKQIKPVFMLAESEKKDLFHEAFDMGYNWEGHHLKNELAQGKKTVKAWDEYMVKIDSTYQKDDYLMNFVTNHDENSWNGTIEERMGDAAELMTAFSYTIPGMPLIYSGQEYDMSHRLKFFEKDSIPKEKGEMWPLLEKLGQLKSSNPALNGAKKAADYIRIATTEDEKILAFKRLKEDKEIIFIANMSDTEVEFNVELEGDFTDYMSGEADSFNKDNTIIYPAWGYQILVK</sequence>
<organism evidence="2 3">
    <name type="scientific">Psychroflexus salis</name>
    <dbReference type="NCBI Taxonomy" id="1526574"/>
    <lineage>
        <taxon>Bacteria</taxon>
        <taxon>Pseudomonadati</taxon>
        <taxon>Bacteroidota</taxon>
        <taxon>Flavobacteriia</taxon>
        <taxon>Flavobacteriales</taxon>
        <taxon>Flavobacteriaceae</taxon>
        <taxon>Psychroflexus</taxon>
    </lineage>
</organism>
<dbReference type="Gene3D" id="3.20.20.80">
    <property type="entry name" value="Glycosidases"/>
    <property type="match status" value="1"/>
</dbReference>
<dbReference type="Pfam" id="PF00128">
    <property type="entry name" value="Alpha-amylase"/>
    <property type="match status" value="1"/>
</dbReference>
<dbReference type="SUPFAM" id="SSF51445">
    <property type="entry name" value="(Trans)glycosidases"/>
    <property type="match status" value="1"/>
</dbReference>
<dbReference type="PROSITE" id="PS51257">
    <property type="entry name" value="PROKAR_LIPOPROTEIN"/>
    <property type="match status" value="1"/>
</dbReference>
<dbReference type="Gene3D" id="2.60.40.1180">
    <property type="entry name" value="Golgi alpha-mannosidase II"/>
    <property type="match status" value="1"/>
</dbReference>
<reference evidence="2 3" key="1">
    <citation type="journal article" date="2014" name="Int. J. Syst. Evol. Microbiol.">
        <title>Complete genome sequence of Corynebacterium casei LMG S-19264T (=DSM 44701T), isolated from a smear-ripened cheese.</title>
        <authorList>
            <consortium name="US DOE Joint Genome Institute (JGI-PGF)"/>
            <person name="Walter F."/>
            <person name="Albersmeier A."/>
            <person name="Kalinowski J."/>
            <person name="Ruckert C."/>
        </authorList>
    </citation>
    <scope>NUCLEOTIDE SEQUENCE [LARGE SCALE GENOMIC DNA]</scope>
    <source>
        <strain evidence="2 3">CGMCC 1.12925</strain>
    </source>
</reference>
<dbReference type="InterPro" id="IPR017853">
    <property type="entry name" value="GH"/>
</dbReference>
<dbReference type="InterPro" id="IPR006047">
    <property type="entry name" value="GH13_cat_dom"/>
</dbReference>
<dbReference type="SUPFAM" id="SSF51011">
    <property type="entry name" value="Glycosyl hydrolase domain"/>
    <property type="match status" value="1"/>
</dbReference>
<comment type="caution">
    <text evidence="2">The sequence shown here is derived from an EMBL/GenBank/DDBJ whole genome shotgun (WGS) entry which is preliminary data.</text>
</comment>
<accession>A0A917A298</accession>
<dbReference type="AlphaFoldDB" id="A0A917A298"/>
<dbReference type="CDD" id="cd11313">
    <property type="entry name" value="AmyAc_arch_bac_AmyA"/>
    <property type="match status" value="1"/>
</dbReference>
<proteinExistence type="predicted"/>
<protein>
    <submittedName>
        <fullName evidence="2">Alpha-amlyase</fullName>
    </submittedName>
</protein>
<feature type="domain" description="Glycosyl hydrolase family 13 catalytic" evidence="1">
    <location>
        <begin position="61"/>
        <end position="392"/>
    </location>
</feature>
<dbReference type="InterPro" id="IPR013780">
    <property type="entry name" value="Glyco_hydro_b"/>
</dbReference>